<feature type="transmembrane region" description="Helical" evidence="1">
    <location>
        <begin position="148"/>
        <end position="176"/>
    </location>
</feature>
<dbReference type="AlphaFoldDB" id="A0AAQ3WBS9"/>
<reference evidence="2" key="2">
    <citation type="submission" date="2024-03" db="EMBL/GenBank/DDBJ databases">
        <title>The Genome Sequence of Enterococcus sp. DIV0205d.</title>
        <authorList>
            <consortium name="The Broad Institute Genomics Platform"/>
            <consortium name="The Broad Institute Microbial Omics Core"/>
            <consortium name="The Broad Institute Genomic Center for Infectious Diseases"/>
            <person name="Earl A."/>
            <person name="Manson A."/>
            <person name="Gilmore M."/>
            <person name="Schwartman J."/>
            <person name="Shea T."/>
            <person name="Abouelleil A."/>
            <person name="Cao P."/>
            <person name="Chapman S."/>
            <person name="Cusick C."/>
            <person name="Young S."/>
            <person name="Neafsey D."/>
            <person name="Nusbaum C."/>
            <person name="Birren B."/>
        </authorList>
    </citation>
    <scope>NUCLEOTIDE SEQUENCE</scope>
    <source>
        <strain evidence="2">7F3_DIV0205</strain>
    </source>
</reference>
<feature type="transmembrane region" description="Helical" evidence="1">
    <location>
        <begin position="351"/>
        <end position="374"/>
    </location>
</feature>
<feature type="transmembrane region" description="Helical" evidence="1">
    <location>
        <begin position="395"/>
        <end position="415"/>
    </location>
</feature>
<feature type="transmembrane region" description="Helical" evidence="1">
    <location>
        <begin position="65"/>
        <end position="83"/>
    </location>
</feature>
<keyword evidence="1" id="KW-1133">Transmembrane helix</keyword>
<gene>
    <name evidence="2" type="ORF">A5821_003422</name>
</gene>
<organism evidence="2 3">
    <name type="scientific">Candidatus Enterococcus palustris</name>
    <dbReference type="NCBI Taxonomy" id="1834189"/>
    <lineage>
        <taxon>Bacteria</taxon>
        <taxon>Bacillati</taxon>
        <taxon>Bacillota</taxon>
        <taxon>Bacilli</taxon>
        <taxon>Lactobacillales</taxon>
        <taxon>Enterococcaceae</taxon>
        <taxon>Enterococcus</taxon>
    </lineage>
</organism>
<reference evidence="2" key="1">
    <citation type="submission" date="2017-05" db="EMBL/GenBank/DDBJ databases">
        <authorList>
            <consortium name="The Broad Institute Genomics Platform"/>
            <consortium name="The Broad Institute Genomic Center for Infectious Diseases"/>
            <person name="Earl A."/>
            <person name="Manson A."/>
            <person name="Schwartman J."/>
            <person name="Gilmore M."/>
            <person name="Abouelleil A."/>
            <person name="Cao P."/>
            <person name="Chapman S."/>
            <person name="Cusick C."/>
            <person name="Shea T."/>
            <person name="Young S."/>
            <person name="Neafsey D."/>
            <person name="Nusbaum C."/>
            <person name="Birren B."/>
        </authorList>
    </citation>
    <scope>NUCLEOTIDE SEQUENCE</scope>
    <source>
        <strain evidence="2">7F3_DIV0205</strain>
    </source>
</reference>
<feature type="transmembrane region" description="Helical" evidence="1">
    <location>
        <begin position="238"/>
        <end position="262"/>
    </location>
</feature>
<feature type="transmembrane region" description="Helical" evidence="1">
    <location>
        <begin position="421"/>
        <end position="445"/>
    </location>
</feature>
<protein>
    <submittedName>
        <fullName evidence="2">Uncharacterized protein</fullName>
    </submittedName>
</protein>
<evidence type="ECO:0000256" key="1">
    <source>
        <dbReference type="SAM" id="Phobius"/>
    </source>
</evidence>
<proteinExistence type="predicted"/>
<sequence length="520" mass="58998">MRNTLILLKILVINTFSLNELFQIKKGKTTKLISALGIFLLILFFCFYNIQTAKTLIQMKEGKLIPAYMVAMSSFIMMVMTVFRSNGILFASKDIELLSTFPIKNHDIIRSKFLFMYLINLLITIIFIFPSSIVWFNLIHVTPLALFFYLMSMLFIPLIPMCFAATLGALVVLFSAFFKKRNLFSLLFSFLILCFFGFIGFSSMQTKTGAQNIGALLAKQVTGLYPLAQFFLSQNTFYFVYSICGFILISMFAFVLFIHFVSKKYVSINELMSKPSLSPTASNIIYTKQSKFRSLYQKELRRFFYSSIYILNTSLGVLLLFIFSLFLLLTSPQRISHFLGIDISTSLLGQYAPIFIAGLLSLSCTTAASISLEGKSSWIIQSAPASIKTIVDSKIAVNLTLHFVGYMPAVFSILVRIHLTWIQLITLVGIPIVFSLFTAILGIFLNKKWPNYTWDSEMFVVKQSSPVIITNITSMFLVSLPLFLTLFLGLPWFPILLGISFLIMLFSAILYHSLCHSIYI</sequence>
<evidence type="ECO:0000313" key="2">
    <source>
        <dbReference type="EMBL" id="WYK02279.1"/>
    </source>
</evidence>
<name>A0AAQ3WBS9_9ENTE</name>
<feature type="transmembrane region" description="Helical" evidence="1">
    <location>
        <begin position="183"/>
        <end position="201"/>
    </location>
</feature>
<keyword evidence="1" id="KW-0472">Membrane</keyword>
<dbReference type="Proteomes" id="UP000194948">
    <property type="component" value="Chromosome"/>
</dbReference>
<feature type="transmembrane region" description="Helical" evidence="1">
    <location>
        <begin position="32"/>
        <end position="50"/>
    </location>
</feature>
<feature type="transmembrane region" description="Helical" evidence="1">
    <location>
        <begin position="303"/>
        <end position="331"/>
    </location>
</feature>
<evidence type="ECO:0000313" key="3">
    <source>
        <dbReference type="Proteomes" id="UP000194948"/>
    </source>
</evidence>
<feature type="transmembrane region" description="Helical" evidence="1">
    <location>
        <begin position="492"/>
        <end position="514"/>
    </location>
</feature>
<dbReference type="EMBL" id="CP147244">
    <property type="protein sequence ID" value="WYK02279.1"/>
    <property type="molecule type" value="Genomic_DNA"/>
</dbReference>
<dbReference type="RefSeq" id="WP_086312142.1">
    <property type="nucleotide sequence ID" value="NZ_CP147244.1"/>
</dbReference>
<keyword evidence="3" id="KW-1185">Reference proteome</keyword>
<keyword evidence="1" id="KW-0812">Transmembrane</keyword>
<feature type="transmembrane region" description="Helical" evidence="1">
    <location>
        <begin position="466"/>
        <end position="486"/>
    </location>
</feature>
<accession>A0AAQ3WBS9</accession>
<feature type="transmembrane region" description="Helical" evidence="1">
    <location>
        <begin position="114"/>
        <end position="136"/>
    </location>
</feature>